<evidence type="ECO:0000256" key="2">
    <source>
        <dbReference type="ARBA" id="ARBA00004370"/>
    </source>
</evidence>
<dbReference type="Proteomes" id="UP001147733">
    <property type="component" value="Unassembled WGS sequence"/>
</dbReference>
<dbReference type="Pfam" id="PF17050">
    <property type="entry name" value="AIM5"/>
    <property type="match status" value="1"/>
</dbReference>
<comment type="similarity">
    <text evidence="3 11">Belongs to the MICOS complex subunit Mic12 family.</text>
</comment>
<evidence type="ECO:0000256" key="5">
    <source>
        <dbReference type="ARBA" id="ARBA00022692"/>
    </source>
</evidence>
<evidence type="ECO:0000256" key="1">
    <source>
        <dbReference type="ARBA" id="ARBA00002689"/>
    </source>
</evidence>
<dbReference type="GO" id="GO:0042407">
    <property type="term" value="P:cristae formation"/>
    <property type="evidence" value="ECO:0007669"/>
    <property type="project" value="InterPro"/>
</dbReference>
<evidence type="ECO:0000256" key="8">
    <source>
        <dbReference type="ARBA" id="ARBA00023136"/>
    </source>
</evidence>
<dbReference type="AlphaFoldDB" id="A0A9W9NXD2"/>
<evidence type="ECO:0000256" key="7">
    <source>
        <dbReference type="ARBA" id="ARBA00023128"/>
    </source>
</evidence>
<sequence>MGFFTGFISGFALTTSALYITVTIHRINRLEQRRVIRDQVDQINWLASSIGAYDRRNLPEETPRRLEDRFPKQNDPVTIKEVLKHRWNTEVEKVARKAHETRWEDVRDATSEGWKGVMRLVKKE</sequence>
<comment type="subcellular location">
    <subcellularLocation>
        <location evidence="2">Membrane</location>
    </subcellularLocation>
    <subcellularLocation>
        <location evidence="11">Mitochondrion inner membrane</location>
        <topology evidence="11">Single-pass membrane protein</topology>
    </subcellularLocation>
</comment>
<evidence type="ECO:0000256" key="11">
    <source>
        <dbReference type="RuleBase" id="RU363010"/>
    </source>
</evidence>
<reference evidence="12" key="1">
    <citation type="submission" date="2022-11" db="EMBL/GenBank/DDBJ databases">
        <authorList>
            <person name="Petersen C."/>
        </authorList>
    </citation>
    <scope>NUCLEOTIDE SEQUENCE</scope>
    <source>
        <strain evidence="12">IBT 23319</strain>
    </source>
</reference>
<dbReference type="RefSeq" id="XP_056499083.1">
    <property type="nucleotide sequence ID" value="XM_056645642.1"/>
</dbReference>
<dbReference type="InterPro" id="IPR031463">
    <property type="entry name" value="Mic12"/>
</dbReference>
<keyword evidence="7 11" id="KW-0496">Mitochondrion</keyword>
<name>A0A9W9NXD2_PENCI</name>
<protein>
    <recommendedName>
        <fullName evidence="4 11">MICOS complex subunit MIC12</fullName>
    </recommendedName>
    <alternativeName>
        <fullName evidence="10 11">Altered inheritance of mitochondria protein 5, mitochondrial</fullName>
    </alternativeName>
    <alternativeName>
        <fullName evidence="9 11">Found in mitochondrial proteome protein 51</fullName>
    </alternativeName>
</protein>
<dbReference type="GO" id="GO:0061617">
    <property type="term" value="C:MICOS complex"/>
    <property type="evidence" value="ECO:0007669"/>
    <property type="project" value="UniProtKB-UniRule"/>
</dbReference>
<evidence type="ECO:0000256" key="3">
    <source>
        <dbReference type="ARBA" id="ARBA00009188"/>
    </source>
</evidence>
<feature type="transmembrane region" description="Helical" evidence="11">
    <location>
        <begin position="6"/>
        <end position="24"/>
    </location>
</feature>
<evidence type="ECO:0000256" key="4">
    <source>
        <dbReference type="ARBA" id="ARBA00018170"/>
    </source>
</evidence>
<dbReference type="EMBL" id="JAPQKT010000006">
    <property type="protein sequence ID" value="KAJ5226718.1"/>
    <property type="molecule type" value="Genomic_DNA"/>
</dbReference>
<dbReference type="GeneID" id="81384809"/>
<evidence type="ECO:0000256" key="10">
    <source>
        <dbReference type="ARBA" id="ARBA00032985"/>
    </source>
</evidence>
<dbReference type="OrthoDB" id="4037694at2759"/>
<keyword evidence="8 11" id="KW-0472">Membrane</keyword>
<evidence type="ECO:0000313" key="13">
    <source>
        <dbReference type="Proteomes" id="UP001147733"/>
    </source>
</evidence>
<evidence type="ECO:0000256" key="9">
    <source>
        <dbReference type="ARBA" id="ARBA00032159"/>
    </source>
</evidence>
<dbReference type="GO" id="GO:0044284">
    <property type="term" value="C:mitochondrial crista junction"/>
    <property type="evidence" value="ECO:0007669"/>
    <property type="project" value="InterPro"/>
</dbReference>
<comment type="caution">
    <text evidence="12">The sequence shown here is derived from an EMBL/GenBank/DDBJ whole genome shotgun (WGS) entry which is preliminary data.</text>
</comment>
<gene>
    <name evidence="12" type="ORF">N7469_006724</name>
</gene>
<keyword evidence="5 11" id="KW-0812">Transmembrane</keyword>
<accession>A0A9W9NXD2</accession>
<keyword evidence="6 11" id="KW-1133">Transmembrane helix</keyword>
<reference evidence="12" key="2">
    <citation type="journal article" date="2023" name="IMA Fungus">
        <title>Comparative genomic study of the Penicillium genus elucidates a diverse pangenome and 15 lateral gene transfer events.</title>
        <authorList>
            <person name="Petersen C."/>
            <person name="Sorensen T."/>
            <person name="Nielsen M.R."/>
            <person name="Sondergaard T.E."/>
            <person name="Sorensen J.L."/>
            <person name="Fitzpatrick D.A."/>
            <person name="Frisvad J.C."/>
            <person name="Nielsen K.L."/>
        </authorList>
    </citation>
    <scope>NUCLEOTIDE SEQUENCE</scope>
    <source>
        <strain evidence="12">IBT 23319</strain>
    </source>
</reference>
<keyword evidence="11" id="KW-0999">Mitochondrion inner membrane</keyword>
<organism evidence="12 13">
    <name type="scientific">Penicillium citrinum</name>
    <dbReference type="NCBI Taxonomy" id="5077"/>
    <lineage>
        <taxon>Eukaryota</taxon>
        <taxon>Fungi</taxon>
        <taxon>Dikarya</taxon>
        <taxon>Ascomycota</taxon>
        <taxon>Pezizomycotina</taxon>
        <taxon>Eurotiomycetes</taxon>
        <taxon>Eurotiomycetidae</taxon>
        <taxon>Eurotiales</taxon>
        <taxon>Aspergillaceae</taxon>
        <taxon>Penicillium</taxon>
    </lineage>
</organism>
<comment type="function">
    <text evidence="1 11">Component of the MICOS complex, a large protein complex of the mitochondrial inner membrane that plays crucial roles in the maintenance of crista junctions, inner membrane architecture, and formation of contact sites to the outer membrane.</text>
</comment>
<comment type="subunit">
    <text evidence="11">Component of the mitochondrial contact site and cristae organizing system (MICOS) complex.</text>
</comment>
<keyword evidence="13" id="KW-1185">Reference proteome</keyword>
<evidence type="ECO:0000313" key="12">
    <source>
        <dbReference type="EMBL" id="KAJ5226718.1"/>
    </source>
</evidence>
<evidence type="ECO:0000256" key="6">
    <source>
        <dbReference type="ARBA" id="ARBA00022989"/>
    </source>
</evidence>
<proteinExistence type="inferred from homology"/>